<evidence type="ECO:0000313" key="2">
    <source>
        <dbReference type="Proteomes" id="UP000756921"/>
    </source>
</evidence>
<comment type="caution">
    <text evidence="1">The sequence shown here is derived from an EMBL/GenBank/DDBJ whole genome shotgun (WGS) entry which is preliminary data.</text>
</comment>
<protein>
    <submittedName>
        <fullName evidence="1">Uncharacterized protein</fullName>
    </submittedName>
</protein>
<organism evidence="1 2">
    <name type="scientific">Paraphaeosphaeria minitans</name>
    <dbReference type="NCBI Taxonomy" id="565426"/>
    <lineage>
        <taxon>Eukaryota</taxon>
        <taxon>Fungi</taxon>
        <taxon>Dikarya</taxon>
        <taxon>Ascomycota</taxon>
        <taxon>Pezizomycotina</taxon>
        <taxon>Dothideomycetes</taxon>
        <taxon>Pleosporomycetidae</taxon>
        <taxon>Pleosporales</taxon>
        <taxon>Massarineae</taxon>
        <taxon>Didymosphaeriaceae</taxon>
        <taxon>Paraphaeosphaeria</taxon>
    </lineage>
</organism>
<reference evidence="1" key="1">
    <citation type="journal article" date="2020" name="Mol. Plant Microbe Interact.">
        <title>Genome Sequence of the Biocontrol Agent Coniothyrium minitans strain Conio (IMI 134523).</title>
        <authorList>
            <person name="Patel D."/>
            <person name="Shittu T.A."/>
            <person name="Baroncelli R."/>
            <person name="Muthumeenakshi S."/>
            <person name="Osborne T.H."/>
            <person name="Janganan T.K."/>
            <person name="Sreenivasaprasad S."/>
        </authorList>
    </citation>
    <scope>NUCLEOTIDE SEQUENCE</scope>
    <source>
        <strain evidence="1">Conio</strain>
    </source>
</reference>
<accession>A0A9P6GRL7</accession>
<sequence>MYIFHQLVELLSYNDEEGNLKYGMKDFALVLAILFLIYGR</sequence>
<dbReference type="EMBL" id="WJXW01000002">
    <property type="protein sequence ID" value="KAF9739235.1"/>
    <property type="molecule type" value="Genomic_DNA"/>
</dbReference>
<gene>
    <name evidence="1" type="ORF">PMIN01_01869</name>
</gene>
<dbReference type="AlphaFoldDB" id="A0A9P6GRL7"/>
<keyword evidence="2" id="KW-1185">Reference proteome</keyword>
<name>A0A9P6GRL7_9PLEO</name>
<evidence type="ECO:0000313" key="1">
    <source>
        <dbReference type="EMBL" id="KAF9739235.1"/>
    </source>
</evidence>
<proteinExistence type="predicted"/>
<dbReference type="Proteomes" id="UP000756921">
    <property type="component" value="Unassembled WGS sequence"/>
</dbReference>